<dbReference type="GO" id="GO:0017171">
    <property type="term" value="F:serine hydrolase activity"/>
    <property type="evidence" value="ECO:0007669"/>
    <property type="project" value="TreeGrafter"/>
</dbReference>
<dbReference type="AlphaFoldDB" id="A0A5N4ARP5"/>
<keyword evidence="3" id="KW-0964">Secreted</keyword>
<proteinExistence type="inferred from homology"/>
<dbReference type="Gene3D" id="3.40.50.1820">
    <property type="entry name" value="alpha/beta hydrolase"/>
    <property type="match status" value="2"/>
</dbReference>
<dbReference type="EMBL" id="VVIM01000005">
    <property type="protein sequence ID" value="KAB0800000.1"/>
    <property type="molecule type" value="Genomic_DNA"/>
</dbReference>
<evidence type="ECO:0000259" key="6">
    <source>
        <dbReference type="Pfam" id="PF00151"/>
    </source>
</evidence>
<feature type="domain" description="Lipase" evidence="6">
    <location>
        <begin position="89"/>
        <end position="298"/>
    </location>
</feature>
<dbReference type="InParanoid" id="A0A5N4ARP5"/>
<dbReference type="InterPro" id="IPR013818">
    <property type="entry name" value="Lipase"/>
</dbReference>
<evidence type="ECO:0000256" key="3">
    <source>
        <dbReference type="ARBA" id="ARBA00022525"/>
    </source>
</evidence>
<dbReference type="Proteomes" id="UP000327044">
    <property type="component" value="Unassembled WGS sequence"/>
</dbReference>
<feature type="chain" id="PRO_5024466113" description="Lipase domain-containing protein" evidence="5">
    <location>
        <begin position="20"/>
        <end position="709"/>
    </location>
</feature>
<comment type="caution">
    <text evidence="7">The sequence shown here is derived from an EMBL/GenBank/DDBJ whole genome shotgun (WGS) entry which is preliminary data.</text>
</comment>
<evidence type="ECO:0000313" key="7">
    <source>
        <dbReference type="EMBL" id="KAB0800000.1"/>
    </source>
</evidence>
<dbReference type="GO" id="GO:0016042">
    <property type="term" value="P:lipid catabolic process"/>
    <property type="evidence" value="ECO:0007669"/>
    <property type="project" value="TreeGrafter"/>
</dbReference>
<dbReference type="PRINTS" id="PR00821">
    <property type="entry name" value="TAGLIPASE"/>
</dbReference>
<keyword evidence="8" id="KW-1185">Reference proteome</keyword>
<evidence type="ECO:0000256" key="4">
    <source>
        <dbReference type="RuleBase" id="RU004262"/>
    </source>
</evidence>
<gene>
    <name evidence="7" type="ORF">PPYR_07880</name>
</gene>
<dbReference type="SUPFAM" id="SSF53474">
    <property type="entry name" value="alpha/beta-Hydrolases"/>
    <property type="match status" value="2"/>
</dbReference>
<dbReference type="InterPro" id="IPR029058">
    <property type="entry name" value="AB_hydrolase_fold"/>
</dbReference>
<evidence type="ECO:0000256" key="5">
    <source>
        <dbReference type="SAM" id="SignalP"/>
    </source>
</evidence>
<protein>
    <recommendedName>
        <fullName evidence="6">Lipase domain-containing protein</fullName>
    </recommendedName>
</protein>
<keyword evidence="5" id="KW-0732">Signal</keyword>
<dbReference type="GO" id="GO:0016298">
    <property type="term" value="F:lipase activity"/>
    <property type="evidence" value="ECO:0007669"/>
    <property type="project" value="InterPro"/>
</dbReference>
<comment type="subcellular location">
    <subcellularLocation>
        <location evidence="1">Secreted</location>
    </subcellularLocation>
</comment>
<accession>A0A5N4ARP5</accession>
<feature type="signal peptide" evidence="5">
    <location>
        <begin position="1"/>
        <end position="19"/>
    </location>
</feature>
<dbReference type="PANTHER" id="PTHR11610:SF173">
    <property type="entry name" value="LIPASE DOMAIN-CONTAINING PROTEIN-RELATED"/>
    <property type="match status" value="1"/>
</dbReference>
<evidence type="ECO:0000256" key="1">
    <source>
        <dbReference type="ARBA" id="ARBA00004613"/>
    </source>
</evidence>
<reference evidence="7 8" key="1">
    <citation type="journal article" date="2018" name="Elife">
        <title>Firefly genomes illuminate parallel origins of bioluminescence in beetles.</title>
        <authorList>
            <person name="Fallon T.R."/>
            <person name="Lower S.E."/>
            <person name="Chang C.H."/>
            <person name="Bessho-Uehara M."/>
            <person name="Martin G.J."/>
            <person name="Bewick A.J."/>
            <person name="Behringer M."/>
            <person name="Debat H.J."/>
            <person name="Wong I."/>
            <person name="Day J.C."/>
            <person name="Suvorov A."/>
            <person name="Silva C.J."/>
            <person name="Stanger-Hall K.F."/>
            <person name="Hall D.W."/>
            <person name="Schmitz R.J."/>
            <person name="Nelson D.R."/>
            <person name="Lewis S.M."/>
            <person name="Shigenobu S."/>
            <person name="Bybee S.M."/>
            <person name="Larracuente A.M."/>
            <person name="Oba Y."/>
            <person name="Weng J.K."/>
        </authorList>
    </citation>
    <scope>NUCLEOTIDE SEQUENCE [LARGE SCALE GENOMIC DNA]</scope>
    <source>
        <strain evidence="7">1611_PpyrPB1</strain>
        <tissue evidence="7">Whole body</tissue>
    </source>
</reference>
<comment type="similarity">
    <text evidence="2 4">Belongs to the AB hydrolase superfamily. Lipase family.</text>
</comment>
<feature type="domain" description="Lipase" evidence="6">
    <location>
        <begin position="451"/>
        <end position="660"/>
    </location>
</feature>
<sequence length="709" mass="77669">MAILFVSALLCSFIHYSTGALCSYNFTLDDLPNSIVGEVASLLAGNLLNEFNECSEISYDGSKVDMWLYTRDGPPTGRNVRDIDTSILKGRKTILTSHGFLCSHNNNLMPELKDAYLKRYDANVIAIDWSAYSKDYYANVYCNLPRIAQTVAQFLCKADYEHNIEIRDLHMVGHSMGGQLAGLIGQETKAQCSKILGRISALDPAGPLYTLRGADSRLDASDAKLVMVIHTNMGILGYVGNCGTVDFYPDFGAIQSGCSIFDSPSSNPLNALLYPAACSHLRAVDYMIESLSSNRFNAKSCLMCTGCIANPMGGSKAVMGEDVTFEKDSCAYYMYINKEAPYAQDYILILGPLRYYAVLSIIPQEVNPLLHFLVSHVASFSALCSYNFTLDDLPNSIVGEVASLLAGNLLNEFNECSEISYDGSKVDMWLYTRDGPPTGRNVRDIDTSILKGRKTILTSHGFLCSHNNNLMPELKDAYLKRYDANVIAIDWSAYSKDYYANVYCNLPRIAQTVAQFLCKADYEHNIEIRDLHMVGHSMGGQLAGLIGQETKAQCSKILGRISALDPAGPLYTLRGADSRLDASDAKLVMVIHTNMGILGYVGNCGTVDFYPDFGAIQSGCSIFDSPSSNPLNALLYPAACSHLRAVDYMIESLSSNRFNAKSCLMCTGCIANPMGGSKAVMGEDVTFEKDSCAYYMYINKEAPYAQGPI</sequence>
<evidence type="ECO:0000313" key="8">
    <source>
        <dbReference type="Proteomes" id="UP000327044"/>
    </source>
</evidence>
<dbReference type="PANTHER" id="PTHR11610">
    <property type="entry name" value="LIPASE"/>
    <property type="match status" value="1"/>
</dbReference>
<name>A0A5N4ARP5_PHOPY</name>
<evidence type="ECO:0000256" key="2">
    <source>
        <dbReference type="ARBA" id="ARBA00010701"/>
    </source>
</evidence>
<dbReference type="GO" id="GO:0005615">
    <property type="term" value="C:extracellular space"/>
    <property type="evidence" value="ECO:0007669"/>
    <property type="project" value="TreeGrafter"/>
</dbReference>
<dbReference type="InterPro" id="IPR000734">
    <property type="entry name" value="TAG_lipase"/>
</dbReference>
<dbReference type="Pfam" id="PF00151">
    <property type="entry name" value="Lipase"/>
    <property type="match status" value="2"/>
</dbReference>
<organism evidence="7 8">
    <name type="scientific">Photinus pyralis</name>
    <name type="common">Common eastern firefly</name>
    <name type="synonym">Lampyris pyralis</name>
    <dbReference type="NCBI Taxonomy" id="7054"/>
    <lineage>
        <taxon>Eukaryota</taxon>
        <taxon>Metazoa</taxon>
        <taxon>Ecdysozoa</taxon>
        <taxon>Arthropoda</taxon>
        <taxon>Hexapoda</taxon>
        <taxon>Insecta</taxon>
        <taxon>Pterygota</taxon>
        <taxon>Neoptera</taxon>
        <taxon>Endopterygota</taxon>
        <taxon>Coleoptera</taxon>
        <taxon>Polyphaga</taxon>
        <taxon>Elateriformia</taxon>
        <taxon>Elateroidea</taxon>
        <taxon>Lampyridae</taxon>
        <taxon>Lampyrinae</taxon>
        <taxon>Photinus</taxon>
    </lineage>
</organism>